<sequence>MLPLLLALVLTQSANDLYSQGIQAGTQYRYAYNSYVQSKNQFLQYRTGSTRLTAISSTNFVLSARNNWQITYLKYLRQVLADTTNIANYNQTVTYLDLETEINTLEGQKDALSSSDSFEKVNSASKIWELRLTNSDKLISTAKSQITQARLGYLQHRLQESLDQFNATHASPSANLVSTINLIDAKIQASSTATDPEQSKKLLSDGAKLLLEIYVQP</sequence>
<gene>
    <name evidence="1" type="ORF">UU93_C0006G0046</name>
</gene>
<evidence type="ECO:0000313" key="1">
    <source>
        <dbReference type="EMBL" id="KKS32567.1"/>
    </source>
</evidence>
<accession>A0A0G0Y767</accession>
<organism evidence="1 2">
    <name type="scientific">Candidatus Amesbacteria bacterium GW2011_GWA2_42_12</name>
    <dbReference type="NCBI Taxonomy" id="1618356"/>
    <lineage>
        <taxon>Bacteria</taxon>
        <taxon>Candidatus Amesiibacteriota</taxon>
    </lineage>
</organism>
<name>A0A0G0Y767_9BACT</name>
<protein>
    <submittedName>
        <fullName evidence="1">Uncharacterized protein</fullName>
    </submittedName>
</protein>
<reference evidence="1 2" key="1">
    <citation type="journal article" date="2015" name="Nature">
        <title>rRNA introns, odd ribosomes, and small enigmatic genomes across a large radiation of phyla.</title>
        <authorList>
            <person name="Brown C.T."/>
            <person name="Hug L.A."/>
            <person name="Thomas B.C."/>
            <person name="Sharon I."/>
            <person name="Castelle C.J."/>
            <person name="Singh A."/>
            <person name="Wilkins M.J."/>
            <person name="Williams K.H."/>
            <person name="Banfield J.F."/>
        </authorList>
    </citation>
    <scope>NUCLEOTIDE SEQUENCE [LARGE SCALE GENOMIC DNA]</scope>
</reference>
<evidence type="ECO:0000313" key="2">
    <source>
        <dbReference type="Proteomes" id="UP000034160"/>
    </source>
</evidence>
<dbReference type="EMBL" id="LCCN01000006">
    <property type="protein sequence ID" value="KKS32567.1"/>
    <property type="molecule type" value="Genomic_DNA"/>
</dbReference>
<comment type="caution">
    <text evidence="1">The sequence shown here is derived from an EMBL/GenBank/DDBJ whole genome shotgun (WGS) entry which is preliminary data.</text>
</comment>
<dbReference type="Proteomes" id="UP000034160">
    <property type="component" value="Unassembled WGS sequence"/>
</dbReference>
<dbReference type="AlphaFoldDB" id="A0A0G0Y767"/>
<dbReference type="STRING" id="1618356.UU93_C0006G0046"/>
<proteinExistence type="predicted"/>